<gene>
    <name evidence="1" type="ORF">NITMOv2_2500</name>
</gene>
<name>A0A0K2GD98_NITMO</name>
<dbReference type="STRING" id="42253.NITMOv2_2500"/>
<evidence type="ECO:0008006" key="3">
    <source>
        <dbReference type="Google" id="ProtNLM"/>
    </source>
</evidence>
<evidence type="ECO:0000313" key="2">
    <source>
        <dbReference type="Proteomes" id="UP000069205"/>
    </source>
</evidence>
<protein>
    <recommendedName>
        <fullName evidence="3">Nitrogen regulatory protein P-II</fullName>
    </recommendedName>
</protein>
<sequence length="101" mass="11287">MKMLLVIFRQSLDEDIGELLQELNLKAFTEAPKVLGIGEAGRAADTLQQPGFNSLILSALEDEQARDVIERLTVFRDALSRKQHGAKIPLRVFVLPCEQVI</sequence>
<organism evidence="1 2">
    <name type="scientific">Nitrospira moscoviensis</name>
    <dbReference type="NCBI Taxonomy" id="42253"/>
    <lineage>
        <taxon>Bacteria</taxon>
        <taxon>Pseudomonadati</taxon>
        <taxon>Nitrospirota</taxon>
        <taxon>Nitrospiria</taxon>
        <taxon>Nitrospirales</taxon>
        <taxon>Nitrospiraceae</taxon>
        <taxon>Nitrospira</taxon>
    </lineage>
</organism>
<dbReference type="GO" id="GO:0030234">
    <property type="term" value="F:enzyme regulator activity"/>
    <property type="evidence" value="ECO:0007669"/>
    <property type="project" value="InterPro"/>
</dbReference>
<dbReference type="EMBL" id="CP011801">
    <property type="protein sequence ID" value="ALA58913.1"/>
    <property type="molecule type" value="Genomic_DNA"/>
</dbReference>
<dbReference type="Pfam" id="PF00543">
    <property type="entry name" value="P-II"/>
    <property type="match status" value="1"/>
</dbReference>
<evidence type="ECO:0000313" key="1">
    <source>
        <dbReference type="EMBL" id="ALA58913.1"/>
    </source>
</evidence>
<dbReference type="NCBIfam" id="NF045581">
    <property type="entry name" value="PG0541_fam"/>
    <property type="match status" value="1"/>
</dbReference>
<accession>A0A0K2GD98</accession>
<dbReference type="InterPro" id="IPR011322">
    <property type="entry name" value="N-reg_PII-like_a/b"/>
</dbReference>
<dbReference type="AlphaFoldDB" id="A0A0K2GD98"/>
<dbReference type="SUPFAM" id="SSF54913">
    <property type="entry name" value="GlnB-like"/>
    <property type="match status" value="1"/>
</dbReference>
<dbReference type="PATRIC" id="fig|42253.5.peg.2465"/>
<keyword evidence="2" id="KW-1185">Reference proteome</keyword>
<dbReference type="Proteomes" id="UP000069205">
    <property type="component" value="Chromosome"/>
</dbReference>
<proteinExistence type="predicted"/>
<dbReference type="KEGG" id="nmv:NITMOv2_2500"/>
<dbReference type="InterPro" id="IPR002187">
    <property type="entry name" value="N-reg_PII"/>
</dbReference>
<dbReference type="GO" id="GO:0006808">
    <property type="term" value="P:regulation of nitrogen utilization"/>
    <property type="evidence" value="ECO:0007669"/>
    <property type="project" value="InterPro"/>
</dbReference>
<dbReference type="Gene3D" id="3.30.70.120">
    <property type="match status" value="1"/>
</dbReference>
<dbReference type="RefSeq" id="WP_145976288.1">
    <property type="nucleotide sequence ID" value="NZ_CP011801.1"/>
</dbReference>
<dbReference type="OrthoDB" id="9800715at2"/>
<dbReference type="InterPro" id="IPR015867">
    <property type="entry name" value="N-reg_PII/ATP_PRibTrfase_C"/>
</dbReference>
<reference evidence="1 2" key="1">
    <citation type="journal article" date="2015" name="Proc. Natl. Acad. Sci. U.S.A.">
        <title>Expanded metabolic versatility of ubiquitous nitrite-oxidizing bacteria from the genus Nitrospira.</title>
        <authorList>
            <person name="Koch H."/>
            <person name="Lucker S."/>
            <person name="Albertsen M."/>
            <person name="Kitzinger K."/>
            <person name="Herbold C."/>
            <person name="Spieck E."/>
            <person name="Nielsen P.H."/>
            <person name="Wagner M."/>
            <person name="Daims H."/>
        </authorList>
    </citation>
    <scope>NUCLEOTIDE SEQUENCE [LARGE SCALE GENOMIC DNA]</scope>
    <source>
        <strain evidence="1 2">NSP M-1</strain>
    </source>
</reference>